<dbReference type="PANTHER" id="PTHR43429:SF3">
    <property type="entry name" value="NITRITE REDUCTASE [NAD(P)H]"/>
    <property type="match status" value="1"/>
</dbReference>
<sequence length="380" mass="39028">MAAPVVIVGSGLAGWTVARELRKLDAAVPIVLVTASPGHFYAKPTLSNALALARTPAQIVTTPAEQMATASGVTLLAETTVTGIDAVAHTLSLSDGQTLAYRDLVLANGAQPIVLPMAGNAAQRVYRVNHLEDYAGFHAALGEAPKRVLVIGAGLIGCEFANDLVTGGHQVSVVDPAPRPLASLLPPEAGAGLQTALAEAGVVWRFGTSVVSLDQTDSGSLLATLADGQAIEADLVLSAVGLRADVRLAQAAGAVCERGIVVDERLGTTLPGVWALGDNAQYPGGRILPFVMPIMAAAKVLAANLAGQPATLVFPVMPVAIKTPAWPVLVVPPRLGLVGAWQAAGELRWEFRDAEGTLRGFVLAAAQRSQRAALMASLVA</sequence>
<dbReference type="PANTHER" id="PTHR43429">
    <property type="entry name" value="PYRIDINE NUCLEOTIDE-DISULFIDE OXIDOREDUCTASE DOMAIN-CONTAINING"/>
    <property type="match status" value="1"/>
</dbReference>
<dbReference type="SUPFAM" id="SSF51905">
    <property type="entry name" value="FAD/NAD(P)-binding domain"/>
    <property type="match status" value="1"/>
</dbReference>
<comment type="similarity">
    <text evidence="3">Belongs to the FAD-dependent oxidoreductase family.</text>
</comment>
<proteinExistence type="inferred from homology"/>
<evidence type="ECO:0000259" key="10">
    <source>
        <dbReference type="Pfam" id="PF18113"/>
    </source>
</evidence>
<dbReference type="Proteomes" id="UP000518288">
    <property type="component" value="Unassembled WGS sequence"/>
</dbReference>
<organism evidence="11 12">
    <name type="scientific">Sphaerotilus montanus</name>
    <dbReference type="NCBI Taxonomy" id="522889"/>
    <lineage>
        <taxon>Bacteria</taxon>
        <taxon>Pseudomonadati</taxon>
        <taxon>Pseudomonadota</taxon>
        <taxon>Betaproteobacteria</taxon>
        <taxon>Burkholderiales</taxon>
        <taxon>Sphaerotilaceae</taxon>
        <taxon>Sphaerotilus</taxon>
    </lineage>
</organism>
<keyword evidence="4" id="KW-0963">Cytoplasm</keyword>
<dbReference type="EC" id="1.18.1.1" evidence="11"/>
<evidence type="ECO:0000256" key="7">
    <source>
        <dbReference type="ARBA" id="ARBA00023002"/>
    </source>
</evidence>
<protein>
    <submittedName>
        <fullName evidence="11">Rubredoxin-NAD+ reductase</fullName>
        <ecNumber evidence="11">1.18.1.1</ecNumber>
    </submittedName>
</protein>
<keyword evidence="8" id="KW-0520">NAD</keyword>
<dbReference type="GO" id="GO:0015044">
    <property type="term" value="F:rubredoxin-NAD+ reductase activity"/>
    <property type="evidence" value="ECO:0007669"/>
    <property type="project" value="UniProtKB-EC"/>
</dbReference>
<evidence type="ECO:0000256" key="2">
    <source>
        <dbReference type="ARBA" id="ARBA00004496"/>
    </source>
</evidence>
<evidence type="ECO:0000313" key="12">
    <source>
        <dbReference type="Proteomes" id="UP000518288"/>
    </source>
</evidence>
<dbReference type="Pfam" id="PF07992">
    <property type="entry name" value="Pyr_redox_2"/>
    <property type="match status" value="1"/>
</dbReference>
<dbReference type="EMBL" id="JACCFH010000001">
    <property type="protein sequence ID" value="NYG34869.1"/>
    <property type="molecule type" value="Genomic_DNA"/>
</dbReference>
<dbReference type="InterPro" id="IPR023753">
    <property type="entry name" value="FAD/NAD-binding_dom"/>
</dbReference>
<evidence type="ECO:0000256" key="5">
    <source>
        <dbReference type="ARBA" id="ARBA00022630"/>
    </source>
</evidence>
<evidence type="ECO:0000259" key="9">
    <source>
        <dbReference type="Pfam" id="PF07992"/>
    </source>
</evidence>
<dbReference type="AlphaFoldDB" id="A0A7Y9R3C7"/>
<evidence type="ECO:0000256" key="6">
    <source>
        <dbReference type="ARBA" id="ARBA00022827"/>
    </source>
</evidence>
<keyword evidence="5" id="KW-0285">Flavoprotein</keyword>
<dbReference type="RefSeq" id="WP_179635458.1">
    <property type="nucleotide sequence ID" value="NZ_JACCFH010000001.1"/>
</dbReference>
<feature type="domain" description="Rubredoxin binding" evidence="10">
    <location>
        <begin position="312"/>
        <end position="377"/>
    </location>
</feature>
<accession>A0A7Y9R3C7</accession>
<keyword evidence="12" id="KW-1185">Reference proteome</keyword>
<dbReference type="InterPro" id="IPR041364">
    <property type="entry name" value="Rbx-bd"/>
</dbReference>
<dbReference type="PRINTS" id="PR00411">
    <property type="entry name" value="PNDRDTASEI"/>
</dbReference>
<keyword evidence="6" id="KW-0274">FAD</keyword>
<dbReference type="PRINTS" id="PR00368">
    <property type="entry name" value="FADPNR"/>
</dbReference>
<name>A0A7Y9R3C7_9BURK</name>
<comment type="caution">
    <text evidence="11">The sequence shown here is derived from an EMBL/GenBank/DDBJ whole genome shotgun (WGS) entry which is preliminary data.</text>
</comment>
<evidence type="ECO:0000256" key="3">
    <source>
        <dbReference type="ARBA" id="ARBA00006442"/>
    </source>
</evidence>
<evidence type="ECO:0000313" key="11">
    <source>
        <dbReference type="EMBL" id="NYG34869.1"/>
    </source>
</evidence>
<evidence type="ECO:0000256" key="1">
    <source>
        <dbReference type="ARBA" id="ARBA00001974"/>
    </source>
</evidence>
<gene>
    <name evidence="11" type="ORF">BDD16_003855</name>
</gene>
<keyword evidence="7 11" id="KW-0560">Oxidoreductase</keyword>
<dbReference type="Gene3D" id="3.30.390.120">
    <property type="match status" value="1"/>
</dbReference>
<dbReference type="Pfam" id="PF18113">
    <property type="entry name" value="Rbx_binding"/>
    <property type="match status" value="1"/>
</dbReference>
<dbReference type="InterPro" id="IPR036188">
    <property type="entry name" value="FAD/NAD-bd_sf"/>
</dbReference>
<comment type="subcellular location">
    <subcellularLocation>
        <location evidence="2">Cytoplasm</location>
    </subcellularLocation>
</comment>
<dbReference type="GO" id="GO:0005737">
    <property type="term" value="C:cytoplasm"/>
    <property type="evidence" value="ECO:0007669"/>
    <property type="project" value="UniProtKB-SubCell"/>
</dbReference>
<feature type="domain" description="FAD/NAD(P)-binding" evidence="9">
    <location>
        <begin position="5"/>
        <end position="280"/>
    </location>
</feature>
<evidence type="ECO:0000256" key="8">
    <source>
        <dbReference type="ARBA" id="ARBA00023027"/>
    </source>
</evidence>
<reference evidence="11 12" key="1">
    <citation type="submission" date="2020-07" db="EMBL/GenBank/DDBJ databases">
        <title>Genomic Encyclopedia of Archaeal and Bacterial Type Strains, Phase II (KMG-II): from individual species to whole genera.</title>
        <authorList>
            <person name="Goeker M."/>
        </authorList>
    </citation>
    <scope>NUCLEOTIDE SEQUENCE [LARGE SCALE GENOMIC DNA]</scope>
    <source>
        <strain evidence="11 12">DSM 21226</strain>
    </source>
</reference>
<dbReference type="Gene3D" id="3.50.50.60">
    <property type="entry name" value="FAD/NAD(P)-binding domain"/>
    <property type="match status" value="2"/>
</dbReference>
<dbReference type="InterPro" id="IPR050260">
    <property type="entry name" value="FAD-bd_OxRdtase"/>
</dbReference>
<comment type="cofactor">
    <cofactor evidence="1">
        <name>FAD</name>
        <dbReference type="ChEBI" id="CHEBI:57692"/>
    </cofactor>
</comment>
<evidence type="ECO:0000256" key="4">
    <source>
        <dbReference type="ARBA" id="ARBA00022490"/>
    </source>
</evidence>